<feature type="signal peptide" evidence="1">
    <location>
        <begin position="1"/>
        <end position="19"/>
    </location>
</feature>
<protein>
    <submittedName>
        <fullName evidence="3">Rhodanese-related sulfurtransferase</fullName>
    </submittedName>
</protein>
<dbReference type="Proteomes" id="UP000182894">
    <property type="component" value="Unassembled WGS sequence"/>
</dbReference>
<sequence>MRQGWAVFALGLSSVTAHAGPVEQAQAVAAIREGKLAIDVRSQSDYESGTILNAVRVDDRRLVNQLKQVMTDRNLALVIFSSSDARAGKAQDKLVKAGYSSIINGGSYNELHNALYDLTDDPAE</sequence>
<dbReference type="OrthoDB" id="7014759at2"/>
<evidence type="ECO:0000313" key="3">
    <source>
        <dbReference type="EMBL" id="SDI19786.1"/>
    </source>
</evidence>
<dbReference type="Pfam" id="PF00581">
    <property type="entry name" value="Rhodanese"/>
    <property type="match status" value="1"/>
</dbReference>
<feature type="chain" id="PRO_5010172318" evidence="1">
    <location>
        <begin position="20"/>
        <end position="124"/>
    </location>
</feature>
<keyword evidence="1" id="KW-0732">Signal</keyword>
<dbReference type="RefSeq" id="WP_074755122.1">
    <property type="nucleotide sequence ID" value="NZ_FNCO01000011.1"/>
</dbReference>
<accession>A0A1G8ILG2</accession>
<evidence type="ECO:0000256" key="1">
    <source>
        <dbReference type="SAM" id="SignalP"/>
    </source>
</evidence>
<dbReference type="InterPro" id="IPR036873">
    <property type="entry name" value="Rhodanese-like_dom_sf"/>
</dbReference>
<dbReference type="PROSITE" id="PS50206">
    <property type="entry name" value="RHODANESE_3"/>
    <property type="match status" value="1"/>
</dbReference>
<evidence type="ECO:0000259" key="2">
    <source>
        <dbReference type="PROSITE" id="PS50206"/>
    </source>
</evidence>
<dbReference type="GO" id="GO:0016740">
    <property type="term" value="F:transferase activity"/>
    <property type="evidence" value="ECO:0007669"/>
    <property type="project" value="UniProtKB-KW"/>
</dbReference>
<evidence type="ECO:0000313" key="4">
    <source>
        <dbReference type="Proteomes" id="UP000182894"/>
    </source>
</evidence>
<feature type="domain" description="Rhodanese" evidence="2">
    <location>
        <begin position="31"/>
        <end position="120"/>
    </location>
</feature>
<dbReference type="STRING" id="89065.SAMN05216605_11192"/>
<keyword evidence="3" id="KW-0808">Transferase</keyword>
<keyword evidence="4" id="KW-1185">Reference proteome</keyword>
<dbReference type="AlphaFoldDB" id="A0A1G8ILG2"/>
<organism evidence="3 4">
    <name type="scientific">Pseudomonas abietaniphila</name>
    <dbReference type="NCBI Taxonomy" id="89065"/>
    <lineage>
        <taxon>Bacteria</taxon>
        <taxon>Pseudomonadati</taxon>
        <taxon>Pseudomonadota</taxon>
        <taxon>Gammaproteobacteria</taxon>
        <taxon>Pseudomonadales</taxon>
        <taxon>Pseudomonadaceae</taxon>
        <taxon>Pseudomonas</taxon>
    </lineage>
</organism>
<dbReference type="EMBL" id="FNCO01000011">
    <property type="protein sequence ID" value="SDI19786.1"/>
    <property type="molecule type" value="Genomic_DNA"/>
</dbReference>
<gene>
    <name evidence="3" type="ORF">SAMN05216605_11192</name>
</gene>
<dbReference type="Gene3D" id="3.40.250.10">
    <property type="entry name" value="Rhodanese-like domain"/>
    <property type="match status" value="1"/>
</dbReference>
<proteinExistence type="predicted"/>
<name>A0A1G8ILG2_9PSED</name>
<dbReference type="SUPFAM" id="SSF52821">
    <property type="entry name" value="Rhodanese/Cell cycle control phosphatase"/>
    <property type="match status" value="1"/>
</dbReference>
<dbReference type="SMART" id="SM00450">
    <property type="entry name" value="RHOD"/>
    <property type="match status" value="1"/>
</dbReference>
<reference evidence="4" key="1">
    <citation type="submission" date="2016-10" db="EMBL/GenBank/DDBJ databases">
        <authorList>
            <person name="Varghese N."/>
            <person name="Submissions S."/>
        </authorList>
    </citation>
    <scope>NUCLEOTIDE SEQUENCE [LARGE SCALE GENOMIC DNA]</scope>
    <source>
        <strain evidence="4">ATCC 700689</strain>
    </source>
</reference>
<dbReference type="InterPro" id="IPR001763">
    <property type="entry name" value="Rhodanese-like_dom"/>
</dbReference>